<gene>
    <name evidence="4" type="ORF">GCM10010995_21740</name>
</gene>
<evidence type="ECO:0000256" key="2">
    <source>
        <dbReference type="SAM" id="MobiDB-lite"/>
    </source>
</evidence>
<evidence type="ECO:0000256" key="1">
    <source>
        <dbReference type="SAM" id="Coils"/>
    </source>
</evidence>
<dbReference type="Proteomes" id="UP000636949">
    <property type="component" value="Unassembled WGS sequence"/>
</dbReference>
<evidence type="ECO:0000313" key="5">
    <source>
        <dbReference type="Proteomes" id="UP000636949"/>
    </source>
</evidence>
<feature type="domain" description="KfrA N-terminal DNA-binding" evidence="3">
    <location>
        <begin position="8"/>
        <end position="99"/>
    </location>
</feature>
<sequence length="241" mass="26852">MARPGISYEDILEAISKLEAQGATPSINNVRDTVGRGSPTTISKFLKQWREERATDQTAAQSTTTKNTEDTMQPISENTATAKTEAAKTPEEKPQAKAAVSDKPSAVTSTMKAQDPMIQALLTSSHALSSDILSSMSDEWSMILNESNPELKVRKLYAALVKEQTRRESAEQVAKEARIYAETLKEQTTQRISDLRDALEGQIAFLNGQIRQLKRESEQTLEYYRKQLEKSNNALAEQKRS</sequence>
<dbReference type="Pfam" id="PF11740">
    <property type="entry name" value="KfrA_N"/>
    <property type="match status" value="1"/>
</dbReference>
<reference evidence="4" key="2">
    <citation type="submission" date="2020-09" db="EMBL/GenBank/DDBJ databases">
        <authorList>
            <person name="Sun Q."/>
            <person name="Zhou Y."/>
        </authorList>
    </citation>
    <scope>NUCLEOTIDE SEQUENCE</scope>
    <source>
        <strain evidence="4">CGMCC 1.15758</strain>
    </source>
</reference>
<keyword evidence="1" id="KW-0175">Coiled coil</keyword>
<keyword evidence="5" id="KW-1185">Reference proteome</keyword>
<evidence type="ECO:0000313" key="4">
    <source>
        <dbReference type="EMBL" id="GGG03933.1"/>
    </source>
</evidence>
<evidence type="ECO:0000259" key="3">
    <source>
        <dbReference type="Pfam" id="PF11740"/>
    </source>
</evidence>
<feature type="compositionally biased region" description="Low complexity" evidence="2">
    <location>
        <begin position="56"/>
        <end position="65"/>
    </location>
</feature>
<dbReference type="OrthoDB" id="583532at2"/>
<dbReference type="InterPro" id="IPR021104">
    <property type="entry name" value="KfrA_DNA-bd_N"/>
</dbReference>
<accession>A0A8J2Z677</accession>
<comment type="caution">
    <text evidence="4">The sequence shown here is derived from an EMBL/GenBank/DDBJ whole genome shotgun (WGS) entry which is preliminary data.</text>
</comment>
<reference evidence="4" key="1">
    <citation type="journal article" date="2014" name="Int. J. Syst. Evol. Microbiol.">
        <title>Complete genome sequence of Corynebacterium casei LMG S-19264T (=DSM 44701T), isolated from a smear-ripened cheese.</title>
        <authorList>
            <consortium name="US DOE Joint Genome Institute (JGI-PGF)"/>
            <person name="Walter F."/>
            <person name="Albersmeier A."/>
            <person name="Kalinowski J."/>
            <person name="Ruckert C."/>
        </authorList>
    </citation>
    <scope>NUCLEOTIDE SEQUENCE</scope>
    <source>
        <strain evidence="4">CGMCC 1.15758</strain>
    </source>
</reference>
<feature type="region of interest" description="Disordered" evidence="2">
    <location>
        <begin position="49"/>
        <end position="111"/>
    </location>
</feature>
<organism evidence="4 5">
    <name type="scientific">Cysteiniphilum litorale</name>
    <dbReference type="NCBI Taxonomy" id="2056700"/>
    <lineage>
        <taxon>Bacteria</taxon>
        <taxon>Pseudomonadati</taxon>
        <taxon>Pseudomonadota</taxon>
        <taxon>Gammaproteobacteria</taxon>
        <taxon>Thiotrichales</taxon>
        <taxon>Fastidiosibacteraceae</taxon>
        <taxon>Cysteiniphilum</taxon>
    </lineage>
</organism>
<feature type="compositionally biased region" description="Basic and acidic residues" evidence="2">
    <location>
        <begin position="85"/>
        <end position="95"/>
    </location>
</feature>
<protein>
    <recommendedName>
        <fullName evidence="3">KfrA N-terminal DNA-binding domain-containing protein</fullName>
    </recommendedName>
</protein>
<feature type="coiled-coil region" evidence="1">
    <location>
        <begin position="167"/>
        <end position="241"/>
    </location>
</feature>
<dbReference type="EMBL" id="BMJS01000029">
    <property type="protein sequence ID" value="GGG03933.1"/>
    <property type="molecule type" value="Genomic_DNA"/>
</dbReference>
<name>A0A8J2Z677_9GAMM</name>
<proteinExistence type="predicted"/>
<dbReference type="RefSeq" id="WP_117003505.1">
    <property type="nucleotide sequence ID" value="NZ_BMJS01000029.1"/>
</dbReference>
<dbReference type="AlphaFoldDB" id="A0A8J2Z677"/>